<dbReference type="AlphaFoldDB" id="A0A319DLI7"/>
<sequence length="286" mass="30611">MTAGPLPRPVLYSRRQQTSRVAIAIALVSVTSRVRRARQNGIHRKATDIKFLTRGGQVDLHGATSLDTIIEQRVERIDTPFLHVGPDLRSGFGGGDGENHIAGGLQFGATFDVGGYQACHAPGIGRQIQHVGADQTREIDLLFVRENEVCAVLDLFGGDALHSLHGHGIRSLLQRGFGFGFALDGGVVGRRRIGAHAFEGVHAVSQPDAVEPSLGSEQVRVKLKGPVHAVVECLDETGVVVPDHHQVAERVVSGGDRDVFRGDQGGEQAAHGEALQERGGWLHGEL</sequence>
<dbReference type="VEuPathDB" id="FungiDB:BO71DRAFT_121843"/>
<gene>
    <name evidence="2" type="ORF">BO71DRAFT_121843</name>
</gene>
<protein>
    <submittedName>
        <fullName evidence="2">Uncharacterized protein</fullName>
    </submittedName>
</protein>
<keyword evidence="3" id="KW-1185">Reference proteome</keyword>
<feature type="region of interest" description="Disordered" evidence="1">
    <location>
        <begin position="261"/>
        <end position="286"/>
    </location>
</feature>
<proteinExistence type="predicted"/>
<evidence type="ECO:0000313" key="3">
    <source>
        <dbReference type="Proteomes" id="UP000247810"/>
    </source>
</evidence>
<reference evidence="2 3" key="1">
    <citation type="submission" date="2018-02" db="EMBL/GenBank/DDBJ databases">
        <title>The genomes of Aspergillus section Nigri reveals drivers in fungal speciation.</title>
        <authorList>
            <consortium name="DOE Joint Genome Institute"/>
            <person name="Vesth T.C."/>
            <person name="Nybo J."/>
            <person name="Theobald S."/>
            <person name="Brandl J."/>
            <person name="Frisvad J.C."/>
            <person name="Nielsen K.F."/>
            <person name="Lyhne E.K."/>
            <person name="Kogle M.E."/>
            <person name="Kuo A."/>
            <person name="Riley R."/>
            <person name="Clum A."/>
            <person name="Nolan M."/>
            <person name="Lipzen A."/>
            <person name="Salamov A."/>
            <person name="Henrissat B."/>
            <person name="Wiebenga A."/>
            <person name="De vries R.P."/>
            <person name="Grigoriev I.V."/>
            <person name="Mortensen U.H."/>
            <person name="Andersen M.R."/>
            <person name="Baker S.E."/>
        </authorList>
    </citation>
    <scope>NUCLEOTIDE SEQUENCE [LARGE SCALE GENOMIC DNA]</scope>
    <source>
        <strain evidence="2 3">CBS 707.79</strain>
    </source>
</reference>
<dbReference type="Proteomes" id="UP000247810">
    <property type="component" value="Unassembled WGS sequence"/>
</dbReference>
<name>A0A319DLI7_9EURO</name>
<evidence type="ECO:0000313" key="2">
    <source>
        <dbReference type="EMBL" id="PYH97594.1"/>
    </source>
</evidence>
<organism evidence="2 3">
    <name type="scientific">Aspergillus ellipticus CBS 707.79</name>
    <dbReference type="NCBI Taxonomy" id="1448320"/>
    <lineage>
        <taxon>Eukaryota</taxon>
        <taxon>Fungi</taxon>
        <taxon>Dikarya</taxon>
        <taxon>Ascomycota</taxon>
        <taxon>Pezizomycotina</taxon>
        <taxon>Eurotiomycetes</taxon>
        <taxon>Eurotiomycetidae</taxon>
        <taxon>Eurotiales</taxon>
        <taxon>Aspergillaceae</taxon>
        <taxon>Aspergillus</taxon>
        <taxon>Aspergillus subgen. Circumdati</taxon>
    </lineage>
</organism>
<dbReference type="EMBL" id="KZ825822">
    <property type="protein sequence ID" value="PYH97594.1"/>
    <property type="molecule type" value="Genomic_DNA"/>
</dbReference>
<evidence type="ECO:0000256" key="1">
    <source>
        <dbReference type="SAM" id="MobiDB-lite"/>
    </source>
</evidence>
<accession>A0A319DLI7</accession>